<gene>
    <name evidence="4" type="ORF">SAMN04488055_5642</name>
</gene>
<feature type="signal peptide" evidence="2">
    <location>
        <begin position="1"/>
        <end position="18"/>
    </location>
</feature>
<accession>A0A1N6KDK7</accession>
<dbReference type="InterPro" id="IPR011008">
    <property type="entry name" value="Dimeric_a/b-barrel"/>
</dbReference>
<dbReference type="OrthoDB" id="8481699at2"/>
<organism evidence="4 5">
    <name type="scientific">Chitinophaga niabensis</name>
    <dbReference type="NCBI Taxonomy" id="536979"/>
    <lineage>
        <taxon>Bacteria</taxon>
        <taxon>Pseudomonadati</taxon>
        <taxon>Bacteroidota</taxon>
        <taxon>Chitinophagia</taxon>
        <taxon>Chitinophagales</taxon>
        <taxon>Chitinophagaceae</taxon>
        <taxon>Chitinophaga</taxon>
    </lineage>
</organism>
<dbReference type="Pfam" id="PF03795">
    <property type="entry name" value="YCII"/>
    <property type="match status" value="1"/>
</dbReference>
<feature type="chain" id="PRO_5013314850" evidence="2">
    <location>
        <begin position="19"/>
        <end position="153"/>
    </location>
</feature>
<evidence type="ECO:0000256" key="1">
    <source>
        <dbReference type="ARBA" id="ARBA00007689"/>
    </source>
</evidence>
<name>A0A1N6KDK7_9BACT</name>
<evidence type="ECO:0000313" key="5">
    <source>
        <dbReference type="Proteomes" id="UP000185003"/>
    </source>
</evidence>
<evidence type="ECO:0000313" key="4">
    <source>
        <dbReference type="EMBL" id="SIO54654.1"/>
    </source>
</evidence>
<dbReference type="RefSeq" id="WP_074242852.1">
    <property type="nucleotide sequence ID" value="NZ_FSRA01000002.1"/>
</dbReference>
<feature type="domain" description="YCII-related" evidence="3">
    <location>
        <begin position="44"/>
        <end position="132"/>
    </location>
</feature>
<dbReference type="InterPro" id="IPR005545">
    <property type="entry name" value="YCII"/>
</dbReference>
<reference evidence="4 5" key="1">
    <citation type="submission" date="2016-11" db="EMBL/GenBank/DDBJ databases">
        <authorList>
            <person name="Jaros S."/>
            <person name="Januszkiewicz K."/>
            <person name="Wedrychowicz H."/>
        </authorList>
    </citation>
    <scope>NUCLEOTIDE SEQUENCE [LARGE SCALE GENOMIC DNA]</scope>
    <source>
        <strain evidence="4 5">DSM 24787</strain>
    </source>
</reference>
<protein>
    <submittedName>
        <fullName evidence="4">YCII-related domain-containing protein</fullName>
    </submittedName>
</protein>
<dbReference type="STRING" id="536979.SAMN04488055_5642"/>
<dbReference type="Gene3D" id="3.30.70.1060">
    <property type="entry name" value="Dimeric alpha+beta barrel"/>
    <property type="match status" value="1"/>
</dbReference>
<comment type="similarity">
    <text evidence="1">Belongs to the YciI family.</text>
</comment>
<evidence type="ECO:0000259" key="3">
    <source>
        <dbReference type="Pfam" id="PF03795"/>
    </source>
</evidence>
<sequence length="153" mass="17315">MKHLILLLLLVCTSYLHASAQSENPKYDKALADSLGADKYGMKMYYLVILKTGSNQVTDKEKMGQLFKGHMDNINKLVKDGKMVIAGPLGKNDKQYRGIFVLNAKTKEEVDSLLEGDAAIKEKVFDVEIYPWYGSAALPKYLEYHEKVEQTKH</sequence>
<dbReference type="Proteomes" id="UP000185003">
    <property type="component" value="Unassembled WGS sequence"/>
</dbReference>
<dbReference type="AlphaFoldDB" id="A0A1N6KDK7"/>
<keyword evidence="2" id="KW-0732">Signal</keyword>
<proteinExistence type="inferred from homology"/>
<dbReference type="EMBL" id="FSRA01000002">
    <property type="protein sequence ID" value="SIO54654.1"/>
    <property type="molecule type" value="Genomic_DNA"/>
</dbReference>
<keyword evidence="5" id="KW-1185">Reference proteome</keyword>
<evidence type="ECO:0000256" key="2">
    <source>
        <dbReference type="SAM" id="SignalP"/>
    </source>
</evidence>
<dbReference type="SUPFAM" id="SSF54909">
    <property type="entry name" value="Dimeric alpha+beta barrel"/>
    <property type="match status" value="1"/>
</dbReference>